<keyword evidence="1" id="KW-0963">Cytoplasm</keyword>
<dbReference type="SUPFAM" id="SSF53335">
    <property type="entry name" value="S-adenosyl-L-methionine-dependent methyltransferases"/>
    <property type="match status" value="1"/>
</dbReference>
<proteinExistence type="inferred from homology"/>
<organism evidence="7 8">
    <name type="scientific">Zea mays</name>
    <name type="common">Maize</name>
    <dbReference type="NCBI Taxonomy" id="4577"/>
    <lineage>
        <taxon>Eukaryota</taxon>
        <taxon>Viridiplantae</taxon>
        <taxon>Streptophyta</taxon>
        <taxon>Embryophyta</taxon>
        <taxon>Tracheophyta</taxon>
        <taxon>Spermatophyta</taxon>
        <taxon>Magnoliopsida</taxon>
        <taxon>Liliopsida</taxon>
        <taxon>Poales</taxon>
        <taxon>Poaceae</taxon>
        <taxon>PACMAD clade</taxon>
        <taxon>Panicoideae</taxon>
        <taxon>Andropogonodae</taxon>
        <taxon>Andropogoneae</taxon>
        <taxon>Tripsacinae</taxon>
        <taxon>Zea</taxon>
    </lineage>
</organism>
<dbReference type="FunFam" id="3.40.50.150:FF:000041">
    <property type="entry name" value="Ribosomal RNA small subunit methyltransferase G"/>
    <property type="match status" value="1"/>
</dbReference>
<dbReference type="ExpressionAtlas" id="A0A3L6E5H1">
    <property type="expression patterns" value="baseline and differential"/>
</dbReference>
<comment type="caution">
    <text evidence="7">The sequence shown here is derived from an EMBL/GenBank/DDBJ whole genome shotgun (WGS) entry which is preliminary data.</text>
</comment>
<accession>A0A3L6E5H1</accession>
<gene>
    <name evidence="7" type="primary">rsmG</name>
    <name evidence="7" type="ORF">Zm00014a_029784</name>
</gene>
<evidence type="ECO:0000256" key="5">
    <source>
        <dbReference type="ARBA" id="ARBA00022691"/>
    </source>
</evidence>
<keyword evidence="5" id="KW-0949">S-adenosyl-L-methionine</keyword>
<sequence length="356" mass="39022">MRLNSPAGRLINLVSNTLLCKNSIHTNPHHKPHPNSQAPPRACGRRRRRREREMSLCCCCSTATGRGVLLPSLLLGRRHWTGHHLLNLRATTTVVSSSSAAATSSLSPPQQRQITVYVDTLLEWNQRMNLTAVTDEAEVMARHVADSLAMLPPLERVYRGRSTSAGGAIDGVRLIDVGSGAGLPGWKFTLLESMRKRCTFLEHAVEAMNLSNVDVVCDRAEKVGQSLDFRESYDIVAARAVAELKVLAEYCIPLVRIGGLFIAAKGHDPHEEVRNAEGAIKKLGASMLELCNGIVSYFFNLSGCNKHKAGNMVNLFLFSVESMGPHGQRTAVLYVKERATPKKYPRLPGTPSKAPL</sequence>
<dbReference type="GO" id="GO:0005737">
    <property type="term" value="C:cytoplasm"/>
    <property type="evidence" value="ECO:0007669"/>
    <property type="project" value="InterPro"/>
</dbReference>
<evidence type="ECO:0000256" key="2">
    <source>
        <dbReference type="ARBA" id="ARBA00022552"/>
    </source>
</evidence>
<dbReference type="Pfam" id="PF02527">
    <property type="entry name" value="GidB"/>
    <property type="match status" value="1"/>
</dbReference>
<evidence type="ECO:0000256" key="1">
    <source>
        <dbReference type="ARBA" id="ARBA00022490"/>
    </source>
</evidence>
<dbReference type="GO" id="GO:0008649">
    <property type="term" value="F:rRNA methyltransferase activity"/>
    <property type="evidence" value="ECO:0007669"/>
    <property type="project" value="InterPro"/>
</dbReference>
<reference evidence="7 8" key="1">
    <citation type="journal article" date="2018" name="Nat. Genet.">
        <title>Extensive intraspecific gene order and gene structural variations between Mo17 and other maize genomes.</title>
        <authorList>
            <person name="Sun S."/>
            <person name="Zhou Y."/>
            <person name="Chen J."/>
            <person name="Shi J."/>
            <person name="Zhao H."/>
            <person name="Zhao H."/>
            <person name="Song W."/>
            <person name="Zhang M."/>
            <person name="Cui Y."/>
            <person name="Dong X."/>
            <person name="Liu H."/>
            <person name="Ma X."/>
            <person name="Jiao Y."/>
            <person name="Wang B."/>
            <person name="Wei X."/>
            <person name="Stein J.C."/>
            <person name="Glaubitz J.C."/>
            <person name="Lu F."/>
            <person name="Yu G."/>
            <person name="Liang C."/>
            <person name="Fengler K."/>
            <person name="Li B."/>
            <person name="Rafalski A."/>
            <person name="Schnable P.S."/>
            <person name="Ware D.H."/>
            <person name="Buckler E.S."/>
            <person name="Lai J."/>
        </authorList>
    </citation>
    <scope>NUCLEOTIDE SEQUENCE [LARGE SCALE GENOMIC DNA]</scope>
    <source>
        <strain evidence="8">cv. Missouri 17</strain>
        <tissue evidence="7">Seedling</tissue>
    </source>
</reference>
<keyword evidence="2" id="KW-0698">rRNA processing</keyword>
<protein>
    <submittedName>
        <fullName evidence="7">Ribosomal RNA small subunit methyltransferase G</fullName>
    </submittedName>
</protein>
<evidence type="ECO:0000256" key="4">
    <source>
        <dbReference type="ARBA" id="ARBA00022679"/>
    </source>
</evidence>
<dbReference type="AlphaFoldDB" id="A0A3L6E5H1"/>
<dbReference type="InterPro" id="IPR003682">
    <property type="entry name" value="rRNA_ssu_MeTfrase_G"/>
</dbReference>
<dbReference type="Proteomes" id="UP000251960">
    <property type="component" value="Chromosome 6"/>
</dbReference>
<feature type="region of interest" description="Disordered" evidence="6">
    <location>
        <begin position="24"/>
        <end position="46"/>
    </location>
</feature>
<dbReference type="InterPro" id="IPR029063">
    <property type="entry name" value="SAM-dependent_MTases_sf"/>
</dbReference>
<dbReference type="HAMAP" id="MF_00074">
    <property type="entry name" value="16SrRNA_methyltr_G"/>
    <property type="match status" value="1"/>
</dbReference>
<dbReference type="CDD" id="cd02440">
    <property type="entry name" value="AdoMet_MTases"/>
    <property type="match status" value="1"/>
</dbReference>
<dbReference type="PANTHER" id="PTHR31760:SF0">
    <property type="entry name" value="S-ADENOSYL-L-METHIONINE-DEPENDENT METHYLTRANSFERASES SUPERFAMILY PROTEIN"/>
    <property type="match status" value="1"/>
</dbReference>
<evidence type="ECO:0000256" key="3">
    <source>
        <dbReference type="ARBA" id="ARBA00022603"/>
    </source>
</evidence>
<evidence type="ECO:0000313" key="8">
    <source>
        <dbReference type="Proteomes" id="UP000251960"/>
    </source>
</evidence>
<name>A0A3L6E5H1_MAIZE</name>
<dbReference type="Gene3D" id="3.40.50.150">
    <property type="entry name" value="Vaccinia Virus protein VP39"/>
    <property type="match status" value="1"/>
</dbReference>
<dbReference type="PANTHER" id="PTHR31760">
    <property type="entry name" value="S-ADENOSYL-L-METHIONINE-DEPENDENT METHYLTRANSFERASES SUPERFAMILY PROTEIN"/>
    <property type="match status" value="1"/>
</dbReference>
<keyword evidence="4 7" id="KW-0808">Transferase</keyword>
<evidence type="ECO:0000256" key="6">
    <source>
        <dbReference type="SAM" id="MobiDB-lite"/>
    </source>
</evidence>
<dbReference type="NCBIfam" id="TIGR00138">
    <property type="entry name" value="rsmG_gidB"/>
    <property type="match status" value="1"/>
</dbReference>
<dbReference type="EMBL" id="NCVQ01000007">
    <property type="protein sequence ID" value="PWZ16015.1"/>
    <property type="molecule type" value="Genomic_DNA"/>
</dbReference>
<keyword evidence="3 7" id="KW-0489">Methyltransferase</keyword>
<evidence type="ECO:0000313" key="7">
    <source>
        <dbReference type="EMBL" id="PWZ16015.1"/>
    </source>
</evidence>